<protein>
    <submittedName>
        <fullName evidence="1">Uncharacterized protein</fullName>
    </submittedName>
</protein>
<dbReference type="EMBL" id="JACHJT010000001">
    <property type="protein sequence ID" value="MBB4931875.1"/>
    <property type="molecule type" value="Genomic_DNA"/>
</dbReference>
<dbReference type="Proteomes" id="UP000523007">
    <property type="component" value="Unassembled WGS sequence"/>
</dbReference>
<evidence type="ECO:0000313" key="1">
    <source>
        <dbReference type="EMBL" id="MBB4931875.1"/>
    </source>
</evidence>
<accession>A0A7W7W3M5</accession>
<organism evidence="1 2">
    <name type="scientific">Lipingzhangella halophila</name>
    <dbReference type="NCBI Taxonomy" id="1783352"/>
    <lineage>
        <taxon>Bacteria</taxon>
        <taxon>Bacillati</taxon>
        <taxon>Actinomycetota</taxon>
        <taxon>Actinomycetes</taxon>
        <taxon>Streptosporangiales</taxon>
        <taxon>Nocardiopsidaceae</taxon>
        <taxon>Lipingzhangella</taxon>
    </lineage>
</organism>
<proteinExistence type="predicted"/>
<name>A0A7W7W3M5_9ACTN</name>
<sequence>MSTPKVLTVELEFEMGDRKIHGPRIKAAYDAAVAAAIEAAKKELLEGSISTVRHSMTWGYRWVQTGSVVDVDEATWDEVDADES</sequence>
<dbReference type="AlphaFoldDB" id="A0A7W7W3M5"/>
<reference evidence="1 2" key="1">
    <citation type="submission" date="2020-08" db="EMBL/GenBank/DDBJ databases">
        <title>Sequencing the genomes of 1000 actinobacteria strains.</title>
        <authorList>
            <person name="Klenk H.-P."/>
        </authorList>
    </citation>
    <scope>NUCLEOTIDE SEQUENCE [LARGE SCALE GENOMIC DNA]</scope>
    <source>
        <strain evidence="1 2">DSM 102030</strain>
    </source>
</reference>
<gene>
    <name evidence="1" type="ORF">F4561_002695</name>
</gene>
<comment type="caution">
    <text evidence="1">The sequence shown here is derived from an EMBL/GenBank/DDBJ whole genome shotgun (WGS) entry which is preliminary data.</text>
</comment>
<keyword evidence="2" id="KW-1185">Reference proteome</keyword>
<dbReference type="RefSeq" id="WP_184578749.1">
    <property type="nucleotide sequence ID" value="NZ_JACHJT010000001.1"/>
</dbReference>
<evidence type="ECO:0000313" key="2">
    <source>
        <dbReference type="Proteomes" id="UP000523007"/>
    </source>
</evidence>